<dbReference type="GO" id="GO:0010181">
    <property type="term" value="F:FMN binding"/>
    <property type="evidence" value="ECO:0007669"/>
    <property type="project" value="InterPro"/>
</dbReference>
<evidence type="ECO:0000259" key="3">
    <source>
        <dbReference type="PROSITE" id="PS50902"/>
    </source>
</evidence>
<evidence type="ECO:0000313" key="5">
    <source>
        <dbReference type="Proteomes" id="UP000254495"/>
    </source>
</evidence>
<keyword evidence="1" id="KW-0285">Flavoprotein</keyword>
<proteinExistence type="predicted"/>
<dbReference type="Proteomes" id="UP000254495">
    <property type="component" value="Unassembled WGS sequence"/>
</dbReference>
<dbReference type="InterPro" id="IPR029039">
    <property type="entry name" value="Flavoprotein-like_sf"/>
</dbReference>
<dbReference type="GO" id="GO:0004783">
    <property type="term" value="F:sulfite reductase (NADPH) activity"/>
    <property type="evidence" value="ECO:0007669"/>
    <property type="project" value="UniProtKB-EC"/>
</dbReference>
<sequence length="113" mass="12263">MFSLGDSSYEFFCQSGKDFDSKLAELGGERLLDRVEADVEYQAAAIEWRARVVDALKSRAPVAAPSQSVATGAVNEIHTSPYSKDAPLVRASLLTRKLPGVTLKKTFAISKLT</sequence>
<dbReference type="AlphaFoldDB" id="A0A376VDH6"/>
<keyword evidence="4" id="KW-0560">Oxidoreductase</keyword>
<dbReference type="InterPro" id="IPR008254">
    <property type="entry name" value="Flavodoxin/NO_synth"/>
</dbReference>
<reference evidence="4 5" key="1">
    <citation type="submission" date="2018-06" db="EMBL/GenBank/DDBJ databases">
        <authorList>
            <consortium name="Pathogen Informatics"/>
            <person name="Doyle S."/>
        </authorList>
    </citation>
    <scope>NUCLEOTIDE SEQUENCE [LARGE SCALE GENOMIC DNA]</scope>
    <source>
        <strain evidence="4 5">NCTC9077</strain>
    </source>
</reference>
<keyword evidence="2" id="KW-0288">FMN</keyword>
<organism evidence="4 5">
    <name type="scientific">Escherichia coli</name>
    <dbReference type="NCBI Taxonomy" id="562"/>
    <lineage>
        <taxon>Bacteria</taxon>
        <taxon>Pseudomonadati</taxon>
        <taxon>Pseudomonadota</taxon>
        <taxon>Gammaproteobacteria</taxon>
        <taxon>Enterobacterales</taxon>
        <taxon>Enterobacteriaceae</taxon>
        <taxon>Escherichia</taxon>
    </lineage>
</organism>
<feature type="domain" description="Flavodoxin-like" evidence="3">
    <location>
        <begin position="1"/>
        <end position="53"/>
    </location>
</feature>
<accession>A0A376VDH6</accession>
<name>A0A376VDH6_ECOLX</name>
<protein>
    <submittedName>
        <fullName evidence="4">Sulfite reductase (NADPH) flavoprotein alpha subunit</fullName>
        <ecNumber evidence="4">1.8.1.2</ecNumber>
    </submittedName>
</protein>
<evidence type="ECO:0000256" key="1">
    <source>
        <dbReference type="ARBA" id="ARBA00022630"/>
    </source>
</evidence>
<evidence type="ECO:0000313" key="4">
    <source>
        <dbReference type="EMBL" id="STJ09796.1"/>
    </source>
</evidence>
<dbReference type="Gene3D" id="3.40.50.360">
    <property type="match status" value="1"/>
</dbReference>
<gene>
    <name evidence="4" type="primary">cysJ_2</name>
    <name evidence="4" type="ORF">NCTC9077_01432</name>
</gene>
<dbReference type="SUPFAM" id="SSF52218">
    <property type="entry name" value="Flavoproteins"/>
    <property type="match status" value="1"/>
</dbReference>
<dbReference type="EMBL" id="UGCU01000001">
    <property type="protein sequence ID" value="STJ09796.1"/>
    <property type="molecule type" value="Genomic_DNA"/>
</dbReference>
<dbReference type="PROSITE" id="PS50902">
    <property type="entry name" value="FLAVODOXIN_LIKE"/>
    <property type="match status" value="1"/>
</dbReference>
<dbReference type="Pfam" id="PF00258">
    <property type="entry name" value="Flavodoxin_1"/>
    <property type="match status" value="1"/>
</dbReference>
<evidence type="ECO:0000256" key="2">
    <source>
        <dbReference type="ARBA" id="ARBA00022643"/>
    </source>
</evidence>
<dbReference type="EC" id="1.8.1.2" evidence="4"/>